<organism evidence="3 4">
    <name type="scientific">Scleroderma citrinum Foug A</name>
    <dbReference type="NCBI Taxonomy" id="1036808"/>
    <lineage>
        <taxon>Eukaryota</taxon>
        <taxon>Fungi</taxon>
        <taxon>Dikarya</taxon>
        <taxon>Basidiomycota</taxon>
        <taxon>Agaricomycotina</taxon>
        <taxon>Agaricomycetes</taxon>
        <taxon>Agaricomycetidae</taxon>
        <taxon>Boletales</taxon>
        <taxon>Sclerodermatineae</taxon>
        <taxon>Sclerodermataceae</taxon>
        <taxon>Scleroderma</taxon>
    </lineage>
</organism>
<gene>
    <name evidence="3" type="ORF">SCLCIDRAFT_134302</name>
</gene>
<feature type="compositionally biased region" description="Low complexity" evidence="1">
    <location>
        <begin position="1"/>
        <end position="20"/>
    </location>
</feature>
<keyword evidence="4" id="KW-1185">Reference proteome</keyword>
<reference evidence="4" key="2">
    <citation type="submission" date="2015-01" db="EMBL/GenBank/DDBJ databases">
        <title>Evolutionary Origins and Diversification of the Mycorrhizal Mutualists.</title>
        <authorList>
            <consortium name="DOE Joint Genome Institute"/>
            <consortium name="Mycorrhizal Genomics Consortium"/>
            <person name="Kohler A."/>
            <person name="Kuo A."/>
            <person name="Nagy L.G."/>
            <person name="Floudas D."/>
            <person name="Copeland A."/>
            <person name="Barry K.W."/>
            <person name="Cichocki N."/>
            <person name="Veneault-Fourrey C."/>
            <person name="LaButti K."/>
            <person name="Lindquist E.A."/>
            <person name="Lipzen A."/>
            <person name="Lundell T."/>
            <person name="Morin E."/>
            <person name="Murat C."/>
            <person name="Riley R."/>
            <person name="Ohm R."/>
            <person name="Sun H."/>
            <person name="Tunlid A."/>
            <person name="Henrissat B."/>
            <person name="Grigoriev I.V."/>
            <person name="Hibbett D.S."/>
            <person name="Martin F."/>
        </authorList>
    </citation>
    <scope>NUCLEOTIDE SEQUENCE [LARGE SCALE GENOMIC DNA]</scope>
    <source>
        <strain evidence="4">Foug A</strain>
    </source>
</reference>
<evidence type="ECO:0000256" key="1">
    <source>
        <dbReference type="SAM" id="MobiDB-lite"/>
    </source>
</evidence>
<evidence type="ECO:0000259" key="2">
    <source>
        <dbReference type="Pfam" id="PF20231"/>
    </source>
</evidence>
<feature type="domain" description="DUF6589" evidence="2">
    <location>
        <begin position="314"/>
        <end position="723"/>
    </location>
</feature>
<dbReference type="InterPro" id="IPR046496">
    <property type="entry name" value="DUF6589"/>
</dbReference>
<dbReference type="Proteomes" id="UP000053989">
    <property type="component" value="Unassembled WGS sequence"/>
</dbReference>
<name>A0A0C3DH54_9AGAM</name>
<dbReference type="Pfam" id="PF20231">
    <property type="entry name" value="DUF6589"/>
    <property type="match status" value="1"/>
</dbReference>
<dbReference type="AlphaFoldDB" id="A0A0C3DH54"/>
<reference evidence="3 4" key="1">
    <citation type="submission" date="2014-04" db="EMBL/GenBank/DDBJ databases">
        <authorList>
            <consortium name="DOE Joint Genome Institute"/>
            <person name="Kuo A."/>
            <person name="Kohler A."/>
            <person name="Nagy L.G."/>
            <person name="Floudas D."/>
            <person name="Copeland A."/>
            <person name="Barry K.W."/>
            <person name="Cichocki N."/>
            <person name="Veneault-Fourrey C."/>
            <person name="LaButti K."/>
            <person name="Lindquist E.A."/>
            <person name="Lipzen A."/>
            <person name="Lundell T."/>
            <person name="Morin E."/>
            <person name="Murat C."/>
            <person name="Sun H."/>
            <person name="Tunlid A."/>
            <person name="Henrissat B."/>
            <person name="Grigoriev I.V."/>
            <person name="Hibbett D.S."/>
            <person name="Martin F."/>
            <person name="Nordberg H.P."/>
            <person name="Cantor M.N."/>
            <person name="Hua S.X."/>
        </authorList>
    </citation>
    <scope>NUCLEOTIDE SEQUENCE [LARGE SCALE GENOMIC DNA]</scope>
    <source>
        <strain evidence="3 4">Foug A</strain>
    </source>
</reference>
<evidence type="ECO:0000313" key="3">
    <source>
        <dbReference type="EMBL" id="KIM55654.1"/>
    </source>
</evidence>
<dbReference type="EMBL" id="KN822130">
    <property type="protein sequence ID" value="KIM55654.1"/>
    <property type="molecule type" value="Genomic_DNA"/>
</dbReference>
<dbReference type="OrthoDB" id="3040861at2759"/>
<feature type="region of interest" description="Disordered" evidence="1">
    <location>
        <begin position="1"/>
        <end position="25"/>
    </location>
</feature>
<proteinExistence type="predicted"/>
<dbReference type="HOGENOM" id="CLU_007061_3_0_1"/>
<protein>
    <recommendedName>
        <fullName evidence="2">DUF6589 domain-containing protein</fullName>
    </recommendedName>
</protein>
<dbReference type="InParanoid" id="A0A0C3DH54"/>
<evidence type="ECO:0000313" key="4">
    <source>
        <dbReference type="Proteomes" id="UP000053989"/>
    </source>
</evidence>
<sequence>MDSSITSLSSLSSTESSQSSAKRKPRLSTNACISEALQTLCDGRISPFDMFLKLLDPSEAEFAGYRNSLYTVPKGSKISKLDELLEQILADPNGRTQILQWMEPHTVSFVLDKVSAEMDGIKASLRGTMDAITPDFLAVWDVNSMMAKTVECCAPVLCSILHAAAQTKRAKEKNKIKCCDTACNVIVTQLATQHSHHSLFFAAPFSLFLWTNGMSQQTIEALYKCGLSISFTSLSVLLNKLSTQCLERAVTVGRGPHMLCYNNINISTSIHVEQRAFAPAKVQSGTFAVLYEVCNGNLKDMALLPIIQHAQQVSDLTFNADVRPTHDQSSAFRHQLQIHVIDILLECCSHFKAYKHRSDPLLQYLERRRIPKGHQTKHYPLHTSTIEESSVTGNIAVIHNVYINQLKMTHHDLSNLAVPSINDQSTNARIQGAKALRAKDVNPFTRLQFLQLGPGLFHLGMNLIWALLHVHRGSINQPGSLSYFFALLDRSRLGCKHPDYHALLSTLFQILKGIILDAWRVECGATSLALFASSEPSPAQLLGLADKILQLHAMPPSSSPLSKKQQQSAQMQKVDYVNQNLKILTRDLLYVLELVEACADGDFGRVEDILGSLAMIFHGAGSNNYCSEILHFVYNLRKVWTPEFGNIMQDNMLVNLTGLDGHSMPVDLNIEHFIRFLKRYYSAKGIYATWDHLGDISAAADLLQHVRKQVGSALSIGYHAITHITPDNSASVYKIANKVRELSLHECKPDRTGSEHVKPVTNTLAVGEQRLKSSTLATFNRKVRCLFTGGVVEPEEDDLPCASFNTSGSNHSDDD</sequence>
<accession>A0A0C3DH54</accession>